<reference evidence="3" key="2">
    <citation type="submission" date="2015-01" db="EMBL/GenBank/DDBJ databases">
        <title>Evolutionary Origins and Diversification of the Mycorrhizal Mutualists.</title>
        <authorList>
            <consortium name="DOE Joint Genome Institute"/>
            <consortium name="Mycorrhizal Genomics Consortium"/>
            <person name="Kohler A."/>
            <person name="Kuo A."/>
            <person name="Nagy L.G."/>
            <person name="Floudas D."/>
            <person name="Copeland A."/>
            <person name="Barry K.W."/>
            <person name="Cichocki N."/>
            <person name="Veneault-Fourrey C."/>
            <person name="LaButti K."/>
            <person name="Lindquist E.A."/>
            <person name="Lipzen A."/>
            <person name="Lundell T."/>
            <person name="Morin E."/>
            <person name="Murat C."/>
            <person name="Riley R."/>
            <person name="Ohm R."/>
            <person name="Sun H."/>
            <person name="Tunlid A."/>
            <person name="Henrissat B."/>
            <person name="Grigoriev I.V."/>
            <person name="Hibbett D.S."/>
            <person name="Martin F."/>
        </authorList>
    </citation>
    <scope>NUCLEOTIDE SEQUENCE [LARGE SCALE GENOMIC DNA]</scope>
    <source>
        <strain evidence="3">F 1598</strain>
    </source>
</reference>
<protein>
    <submittedName>
        <fullName evidence="2">Uncharacterized protein</fullName>
    </submittedName>
</protein>
<dbReference type="InParanoid" id="A0A0C3EYH3"/>
<reference evidence="2 3" key="1">
    <citation type="submission" date="2014-04" db="EMBL/GenBank/DDBJ databases">
        <authorList>
            <consortium name="DOE Joint Genome Institute"/>
            <person name="Kuo A."/>
            <person name="Tarkka M."/>
            <person name="Buscot F."/>
            <person name="Kohler A."/>
            <person name="Nagy L.G."/>
            <person name="Floudas D."/>
            <person name="Copeland A."/>
            <person name="Barry K.W."/>
            <person name="Cichocki N."/>
            <person name="Veneault-Fourrey C."/>
            <person name="LaButti K."/>
            <person name="Lindquist E.A."/>
            <person name="Lipzen A."/>
            <person name="Lundell T."/>
            <person name="Morin E."/>
            <person name="Murat C."/>
            <person name="Sun H."/>
            <person name="Tunlid A."/>
            <person name="Henrissat B."/>
            <person name="Grigoriev I.V."/>
            <person name="Hibbett D.S."/>
            <person name="Martin F."/>
            <person name="Nordberg H.P."/>
            <person name="Cantor M.N."/>
            <person name="Hua S.X."/>
        </authorList>
    </citation>
    <scope>NUCLEOTIDE SEQUENCE [LARGE SCALE GENOMIC DNA]</scope>
    <source>
        <strain evidence="2 3">F 1598</strain>
    </source>
</reference>
<evidence type="ECO:0000256" key="1">
    <source>
        <dbReference type="SAM" id="MobiDB-lite"/>
    </source>
</evidence>
<dbReference type="EMBL" id="KN833097">
    <property type="protein sequence ID" value="KIM73014.1"/>
    <property type="molecule type" value="Genomic_DNA"/>
</dbReference>
<dbReference type="HOGENOM" id="CLU_909478_0_0_1"/>
<feature type="region of interest" description="Disordered" evidence="1">
    <location>
        <begin position="84"/>
        <end position="105"/>
    </location>
</feature>
<sequence>MNHALSKAETAYQTLENAYQKLVNAVPQLLGLADDHGDSALNGLSTTSSKPELNIFASSTRPASKMDYPKVQFWDRRAWDTHMKNKKDTTSINQSAPQRGGARKSQNINVTMQYAEDADGVPVDGDRAGAMRRHARAIWDHFATKGIPVKTWTKTDSLNQQYYYTDMCRQFPELRLCDLNWKADKIAVDTYSSWYSNRRPATSFTIKNEADSADKHSLVKRAGTPSLHASQSKKLKKADPSTTAITQPSISPTRAPSSQSLPQPTSPHGHQTNGDELQQALQDVELVISANNDYSGGVEGVETTTE</sequence>
<dbReference type="STRING" id="765440.A0A0C3EYH3"/>
<accession>A0A0C3EYH3</accession>
<name>A0A0C3EYH3_PILCF</name>
<evidence type="ECO:0000313" key="2">
    <source>
        <dbReference type="EMBL" id="KIM73014.1"/>
    </source>
</evidence>
<feature type="compositionally biased region" description="Low complexity" evidence="1">
    <location>
        <begin position="256"/>
        <end position="267"/>
    </location>
</feature>
<feature type="compositionally biased region" description="Polar residues" evidence="1">
    <location>
        <begin position="240"/>
        <end position="255"/>
    </location>
</feature>
<evidence type="ECO:0000313" key="3">
    <source>
        <dbReference type="Proteomes" id="UP000054166"/>
    </source>
</evidence>
<dbReference type="AlphaFoldDB" id="A0A0C3EYH3"/>
<dbReference type="Proteomes" id="UP000054166">
    <property type="component" value="Unassembled WGS sequence"/>
</dbReference>
<gene>
    <name evidence="2" type="ORF">PILCRDRAFT_734670</name>
</gene>
<feature type="compositionally biased region" description="Polar residues" evidence="1">
    <location>
        <begin position="268"/>
        <end position="281"/>
    </location>
</feature>
<keyword evidence="3" id="KW-1185">Reference proteome</keyword>
<organism evidence="2 3">
    <name type="scientific">Piloderma croceum (strain F 1598)</name>
    <dbReference type="NCBI Taxonomy" id="765440"/>
    <lineage>
        <taxon>Eukaryota</taxon>
        <taxon>Fungi</taxon>
        <taxon>Dikarya</taxon>
        <taxon>Basidiomycota</taxon>
        <taxon>Agaricomycotina</taxon>
        <taxon>Agaricomycetes</taxon>
        <taxon>Agaricomycetidae</taxon>
        <taxon>Atheliales</taxon>
        <taxon>Atheliaceae</taxon>
        <taxon>Piloderma</taxon>
    </lineage>
</organism>
<dbReference type="OrthoDB" id="3235325at2759"/>
<proteinExistence type="predicted"/>
<feature type="region of interest" description="Disordered" evidence="1">
    <location>
        <begin position="221"/>
        <end position="282"/>
    </location>
</feature>